<dbReference type="HOGENOM" id="CLU_1892743_0_0_3"/>
<protein>
    <submittedName>
        <fullName evidence="1">Uncharacterized protein</fullName>
    </submittedName>
</protein>
<keyword evidence="2" id="KW-1185">Reference proteome</keyword>
<dbReference type="AlphaFoldDB" id="E0UAF9"/>
<proteinExistence type="predicted"/>
<evidence type="ECO:0000313" key="2">
    <source>
        <dbReference type="Proteomes" id="UP000008206"/>
    </source>
</evidence>
<dbReference type="KEGG" id="cyj:Cyan7822_0664"/>
<accession>E0UAF9</accession>
<name>E0UAF9_GLOV7</name>
<dbReference type="Proteomes" id="UP000008206">
    <property type="component" value="Chromosome"/>
</dbReference>
<reference evidence="2" key="1">
    <citation type="journal article" date="2011" name="MBio">
        <title>Novel metabolic attributes of the genus Cyanothece, comprising a group of unicellular nitrogen-fixing Cyanobacteria.</title>
        <authorList>
            <person name="Bandyopadhyay A."/>
            <person name="Elvitigala T."/>
            <person name="Welsh E."/>
            <person name="Stockel J."/>
            <person name="Liberton M."/>
            <person name="Min H."/>
            <person name="Sherman L.A."/>
            <person name="Pakrasi H.B."/>
        </authorList>
    </citation>
    <scope>NUCLEOTIDE SEQUENCE [LARGE SCALE GENOMIC DNA]</scope>
    <source>
        <strain evidence="2">PCC 7822</strain>
    </source>
</reference>
<dbReference type="EMBL" id="CP002198">
    <property type="protein sequence ID" value="ADN12700.1"/>
    <property type="molecule type" value="Genomic_DNA"/>
</dbReference>
<dbReference type="RefSeq" id="WP_013320810.1">
    <property type="nucleotide sequence ID" value="NC_014501.1"/>
</dbReference>
<evidence type="ECO:0000313" key="1">
    <source>
        <dbReference type="EMBL" id="ADN12700.1"/>
    </source>
</evidence>
<gene>
    <name evidence="1" type="ordered locus">Cyan7822_0664</name>
</gene>
<dbReference type="STRING" id="497965.Cyan7822_0664"/>
<sequence length="134" mass="15912">MSSDIGELIKESNQLILELGWTIDQAKTHLEGLFNKRSRYLLDINEWAEYIRQLKRENYYKKHFPSADEKELLALLEKEYKRLGWGSRQKYSHFSNYTNLILFMPQKLQPLQLKAYIEHLQTLPALEKLNKGGL</sequence>
<organism evidence="1 2">
    <name type="scientific">Gloeothece verrucosa (strain PCC 7822)</name>
    <name type="common">Cyanothece sp. (strain PCC 7822)</name>
    <dbReference type="NCBI Taxonomy" id="497965"/>
    <lineage>
        <taxon>Bacteria</taxon>
        <taxon>Bacillati</taxon>
        <taxon>Cyanobacteriota</taxon>
        <taxon>Cyanophyceae</taxon>
        <taxon>Oscillatoriophycideae</taxon>
        <taxon>Chroococcales</taxon>
        <taxon>Aphanothecaceae</taxon>
        <taxon>Gloeothece</taxon>
        <taxon>Gloeothece verrucosa</taxon>
    </lineage>
</organism>